<dbReference type="GO" id="GO:0005615">
    <property type="term" value="C:extracellular space"/>
    <property type="evidence" value="ECO:0007669"/>
    <property type="project" value="UniProtKB-KW"/>
</dbReference>
<name>A0AAV1PC92_SCOSC</name>
<evidence type="ECO:0000313" key="4">
    <source>
        <dbReference type="Proteomes" id="UP001314229"/>
    </source>
</evidence>
<dbReference type="EMBL" id="CAWUFR010000121">
    <property type="protein sequence ID" value="CAK6968594.1"/>
    <property type="molecule type" value="Genomic_DNA"/>
</dbReference>
<dbReference type="Gene3D" id="2.40.50.40">
    <property type="match status" value="1"/>
</dbReference>
<accession>A0AAV1PC92</accession>
<feature type="domain" description="Chemokine interleukin-8-like" evidence="2">
    <location>
        <begin position="50"/>
        <end position="124"/>
    </location>
</feature>
<evidence type="ECO:0000256" key="1">
    <source>
        <dbReference type="ARBA" id="ARBA00022514"/>
    </source>
</evidence>
<comment type="caution">
    <text evidence="3">The sequence shown here is derived from an EMBL/GenBank/DDBJ whole genome shotgun (WGS) entry which is preliminary data.</text>
</comment>
<dbReference type="InterPro" id="IPR036048">
    <property type="entry name" value="Interleukin_8-like_sf"/>
</dbReference>
<dbReference type="AlphaFoldDB" id="A0AAV1PC92"/>
<dbReference type="SMART" id="SM00199">
    <property type="entry name" value="SCY"/>
    <property type="match status" value="1"/>
</dbReference>
<dbReference type="GO" id="GO:0006955">
    <property type="term" value="P:immune response"/>
    <property type="evidence" value="ECO:0007669"/>
    <property type="project" value="InterPro"/>
</dbReference>
<evidence type="ECO:0000313" key="3">
    <source>
        <dbReference type="EMBL" id="CAK6968594.1"/>
    </source>
</evidence>
<reference evidence="3 4" key="1">
    <citation type="submission" date="2024-01" db="EMBL/GenBank/DDBJ databases">
        <authorList>
            <person name="Alioto T."/>
            <person name="Alioto T."/>
            <person name="Gomez Garrido J."/>
        </authorList>
    </citation>
    <scope>NUCLEOTIDE SEQUENCE [LARGE SCALE GENOMIC DNA]</scope>
</reference>
<protein>
    <submittedName>
        <fullName evidence="3">C-C motif chemokine 20b</fullName>
    </submittedName>
</protein>
<dbReference type="Proteomes" id="UP001314229">
    <property type="component" value="Unassembled WGS sequence"/>
</dbReference>
<dbReference type="InterPro" id="IPR001811">
    <property type="entry name" value="Chemokine_IL8-like_dom"/>
</dbReference>
<dbReference type="SUPFAM" id="SSF54117">
    <property type="entry name" value="Interleukin 8-like chemokines"/>
    <property type="match status" value="1"/>
</dbReference>
<evidence type="ECO:0000259" key="2">
    <source>
        <dbReference type="SMART" id="SM00199"/>
    </source>
</evidence>
<dbReference type="GO" id="GO:0008009">
    <property type="term" value="F:chemokine activity"/>
    <property type="evidence" value="ECO:0007669"/>
    <property type="project" value="InterPro"/>
</dbReference>
<keyword evidence="1" id="KW-0202">Cytokine</keyword>
<dbReference type="Pfam" id="PF00048">
    <property type="entry name" value="IL8"/>
    <property type="match status" value="1"/>
</dbReference>
<keyword evidence="4" id="KW-1185">Reference proteome</keyword>
<organism evidence="3 4">
    <name type="scientific">Scomber scombrus</name>
    <name type="common">Atlantic mackerel</name>
    <name type="synonym">Scomber vernalis</name>
    <dbReference type="NCBI Taxonomy" id="13677"/>
    <lineage>
        <taxon>Eukaryota</taxon>
        <taxon>Metazoa</taxon>
        <taxon>Chordata</taxon>
        <taxon>Craniata</taxon>
        <taxon>Vertebrata</taxon>
        <taxon>Euteleostomi</taxon>
        <taxon>Actinopterygii</taxon>
        <taxon>Neopterygii</taxon>
        <taxon>Teleostei</taxon>
        <taxon>Neoteleostei</taxon>
        <taxon>Acanthomorphata</taxon>
        <taxon>Pelagiaria</taxon>
        <taxon>Scombriformes</taxon>
        <taxon>Scombridae</taxon>
        <taxon>Scomber</taxon>
    </lineage>
</organism>
<gene>
    <name evidence="3" type="ORF">FSCOSCO3_A026635</name>
</gene>
<proteinExistence type="predicted"/>
<sequence length="131" mass="14419">MPSGASLHLNFNNLYRKNTDCRTMASSKVSLLAALCSLAILFSCISSTQSASCCLRYSRRRMPPCSRVLGYTIQTIKTSCDINAIIFHLPGAFVCADPSKHSTQIRMKCVDDKRRVIKEIIKDAPANTTSA</sequence>